<dbReference type="EMBL" id="LIZS01000008">
    <property type="protein sequence ID" value="KPJ53988.1"/>
    <property type="molecule type" value="Genomic_DNA"/>
</dbReference>
<feature type="domain" description="GWxTD" evidence="2">
    <location>
        <begin position="333"/>
        <end position="435"/>
    </location>
</feature>
<dbReference type="NCBIfam" id="TIGR04514">
    <property type="entry name" value="GWxTD_dom"/>
    <property type="match status" value="1"/>
</dbReference>
<dbReference type="Proteomes" id="UP000052008">
    <property type="component" value="Unassembled WGS sequence"/>
</dbReference>
<dbReference type="AlphaFoldDB" id="A0A0S7WV10"/>
<keyword evidence="1" id="KW-0732">Signal</keyword>
<accession>A0A0S7WV10</accession>
<dbReference type="STRING" id="1703770.AMJ39_02140"/>
<evidence type="ECO:0000256" key="1">
    <source>
        <dbReference type="SAM" id="SignalP"/>
    </source>
</evidence>
<proteinExistence type="predicted"/>
<gene>
    <name evidence="3" type="ORF">AMJ39_02140</name>
</gene>
<protein>
    <recommendedName>
        <fullName evidence="2">GWxTD domain-containing protein</fullName>
    </recommendedName>
</protein>
<organism evidence="3 4">
    <name type="scientific">candidate division TA06 bacterium DG_24</name>
    <dbReference type="NCBI Taxonomy" id="1703770"/>
    <lineage>
        <taxon>Bacteria</taxon>
        <taxon>Bacteria division TA06</taxon>
    </lineage>
</organism>
<evidence type="ECO:0000313" key="4">
    <source>
        <dbReference type="Proteomes" id="UP000052008"/>
    </source>
</evidence>
<feature type="chain" id="PRO_5006639651" description="GWxTD domain-containing protein" evidence="1">
    <location>
        <begin position="23"/>
        <end position="483"/>
    </location>
</feature>
<comment type="caution">
    <text evidence="3">The sequence shown here is derived from an EMBL/GenBank/DDBJ whole genome shotgun (WGS) entry which is preliminary data.</text>
</comment>
<dbReference type="Pfam" id="PF20094">
    <property type="entry name" value="GWxTD_dom"/>
    <property type="match status" value="1"/>
</dbReference>
<reference evidence="3 4" key="1">
    <citation type="journal article" date="2015" name="Microbiome">
        <title>Genomic resolution of linkages in carbon, nitrogen, and sulfur cycling among widespread estuary sediment bacteria.</title>
        <authorList>
            <person name="Baker B.J."/>
            <person name="Lazar C.S."/>
            <person name="Teske A.P."/>
            <person name="Dick G.J."/>
        </authorList>
    </citation>
    <scope>NUCLEOTIDE SEQUENCE [LARGE SCALE GENOMIC DNA]</scope>
    <source>
        <strain evidence="3">DG_24</strain>
    </source>
</reference>
<evidence type="ECO:0000259" key="2">
    <source>
        <dbReference type="Pfam" id="PF20094"/>
    </source>
</evidence>
<name>A0A0S7WV10_UNCT6</name>
<evidence type="ECO:0000313" key="3">
    <source>
        <dbReference type="EMBL" id="KPJ53988.1"/>
    </source>
</evidence>
<sequence length="483" mass="53915">MQRTVVVSMALIAALCTAPSLASEQALPAESEGDLTFHIDVGRFRMGGGKSYVELYYTLPVADFSYVEEDDGGWTARFRTSFVLQRKGSKATVSDSWEGHFSVVDPDEVTGGQAPLMVDQMELENVSPGEYEISLAMTDLTSEKAGEVVLTVPVAPSSEELAVSDVELAIKIEAEADTSDSRFVKNGLYISPNPEHRFGGKFPILYWYSEIYGLTTGTEEIPDSFSIAYTICDSKGKEVRTLPSKRKATPGESAVEMGGVNVVALEAGEYAISLVVKDLSSGTEATASAPFYVEAVSDVGLRALSEEGEEEAPERDAAAELRGLQEVGGEWYERIEYLADRDELSLYESLSPEGKERFLVKFWKDRDPLPGTPRNELLEEFVRRIEYADEHFSSGFEKGHRSDRGRIYIKNGEPDEIERHPADVRYASYVSWLYYGRGGDQYIFIDRTGYGRYELVYSSDEDESFDPDWEDLIDPTVVRKRRR</sequence>
<dbReference type="InterPro" id="IPR030959">
    <property type="entry name" value="GWxTD_dom"/>
</dbReference>
<feature type="signal peptide" evidence="1">
    <location>
        <begin position="1"/>
        <end position="22"/>
    </location>
</feature>